<feature type="transmembrane region" description="Helical" evidence="6">
    <location>
        <begin position="93"/>
        <end position="119"/>
    </location>
</feature>
<keyword evidence="2" id="KW-1003">Cell membrane</keyword>
<dbReference type="GO" id="GO:0005886">
    <property type="term" value="C:plasma membrane"/>
    <property type="evidence" value="ECO:0007669"/>
    <property type="project" value="UniProtKB-SubCell"/>
</dbReference>
<feature type="domain" description="Type II secretion system protein GspF" evidence="7">
    <location>
        <begin position="136"/>
        <end position="260"/>
    </location>
</feature>
<proteinExistence type="predicted"/>
<reference evidence="8" key="1">
    <citation type="journal article" date="2020" name="mSystems">
        <title>Genome- and Community-Level Interaction Insights into Carbon Utilization and Element Cycling Functions of Hydrothermarchaeota in Hydrothermal Sediment.</title>
        <authorList>
            <person name="Zhou Z."/>
            <person name="Liu Y."/>
            <person name="Xu W."/>
            <person name="Pan J."/>
            <person name="Luo Z.H."/>
            <person name="Li M."/>
        </authorList>
    </citation>
    <scope>NUCLEOTIDE SEQUENCE [LARGE SCALE GENOMIC DNA]</scope>
    <source>
        <strain evidence="8">SpSt-1</strain>
    </source>
</reference>
<protein>
    <recommendedName>
        <fullName evidence="7">Type II secretion system protein GspF domain-containing protein</fullName>
    </recommendedName>
</protein>
<evidence type="ECO:0000256" key="1">
    <source>
        <dbReference type="ARBA" id="ARBA00004651"/>
    </source>
</evidence>
<comment type="caution">
    <text evidence="8">The sequence shown here is derived from an EMBL/GenBank/DDBJ whole genome shotgun (WGS) entry which is preliminary data.</text>
</comment>
<feature type="transmembrane region" description="Helical" evidence="6">
    <location>
        <begin position="244"/>
        <end position="269"/>
    </location>
</feature>
<dbReference type="AlphaFoldDB" id="A0A7C5Z1Q9"/>
<keyword evidence="4 6" id="KW-1133">Transmembrane helix</keyword>
<evidence type="ECO:0000256" key="5">
    <source>
        <dbReference type="ARBA" id="ARBA00023136"/>
    </source>
</evidence>
<keyword evidence="3 6" id="KW-0812">Transmembrane</keyword>
<evidence type="ECO:0000256" key="3">
    <source>
        <dbReference type="ARBA" id="ARBA00022692"/>
    </source>
</evidence>
<evidence type="ECO:0000259" key="7">
    <source>
        <dbReference type="Pfam" id="PF00482"/>
    </source>
</evidence>
<dbReference type="InterPro" id="IPR056569">
    <property type="entry name" value="ArlJ-like"/>
</dbReference>
<dbReference type="PANTHER" id="PTHR35402:SF2">
    <property type="entry name" value="FLAGELLA ACCESSORY PROTEIN J"/>
    <property type="match status" value="1"/>
</dbReference>
<gene>
    <name evidence="8" type="ORF">ENL47_09675</name>
</gene>
<comment type="subcellular location">
    <subcellularLocation>
        <location evidence="1">Cell membrane</location>
        <topology evidence="1">Multi-pass membrane protein</topology>
    </subcellularLocation>
</comment>
<evidence type="ECO:0000256" key="4">
    <source>
        <dbReference type="ARBA" id="ARBA00022989"/>
    </source>
</evidence>
<evidence type="ECO:0000256" key="2">
    <source>
        <dbReference type="ARBA" id="ARBA00022475"/>
    </source>
</evidence>
<evidence type="ECO:0000256" key="6">
    <source>
        <dbReference type="SAM" id="Phobius"/>
    </source>
</evidence>
<dbReference type="EMBL" id="DRUB01000189">
    <property type="protein sequence ID" value="HHR97039.1"/>
    <property type="molecule type" value="Genomic_DNA"/>
</dbReference>
<dbReference type="InterPro" id="IPR018076">
    <property type="entry name" value="T2SS_GspF_dom"/>
</dbReference>
<accession>A0A7C5Z1Q9</accession>
<sequence length="277" mass="30945">MRVCQILKSLEILKERFYEYIHIPLKPLCYILNKVNEIFKLKLDVYVIGSEISSSLDRYLLNASRYISLAVILSIAIFLYIALANGISLPYSLLLSTIISFLFIFPLSLALAIAIPRILYSNRGAIVDSKAIILLTATALLITSGQSIYNIFEDISRVLGKDYKYFSLEFDLVKSFVKVGIPLDEALRRVAEITPSKSISELLISLASISNIGGDVFSSIKMLLDRYIARYEISIGRAVEILNIYMEIYVALALLIPVLIGSISALTIFHPVAGIFF</sequence>
<evidence type="ECO:0000313" key="8">
    <source>
        <dbReference type="EMBL" id="HHR97039.1"/>
    </source>
</evidence>
<keyword evidence="5 6" id="KW-0472">Membrane</keyword>
<dbReference type="Pfam" id="PF00482">
    <property type="entry name" value="T2SSF"/>
    <property type="match status" value="1"/>
</dbReference>
<name>A0A7C5Z1Q9_9CREN</name>
<feature type="transmembrane region" description="Helical" evidence="6">
    <location>
        <begin position="66"/>
        <end position="87"/>
    </location>
</feature>
<organism evidence="8">
    <name type="scientific">Ignisphaera aggregans</name>
    <dbReference type="NCBI Taxonomy" id="334771"/>
    <lineage>
        <taxon>Archaea</taxon>
        <taxon>Thermoproteota</taxon>
        <taxon>Thermoprotei</taxon>
        <taxon>Desulfurococcales</taxon>
        <taxon>Desulfurococcaceae</taxon>
        <taxon>Ignisphaera</taxon>
    </lineage>
</organism>
<dbReference type="PANTHER" id="PTHR35402">
    <property type="entry name" value="INTEGRAL MEMBRANE PROTEIN-RELATED"/>
    <property type="match status" value="1"/>
</dbReference>